<protein>
    <submittedName>
        <fullName evidence="6">Periplasmic binding protein/LacI transcriptional regulator</fullName>
    </submittedName>
</protein>
<evidence type="ECO:0000259" key="5">
    <source>
        <dbReference type="Pfam" id="PF13407"/>
    </source>
</evidence>
<dbReference type="PANTHER" id="PTHR46847">
    <property type="entry name" value="D-ALLOSE-BINDING PERIPLASMIC PROTEIN-RELATED"/>
    <property type="match status" value="1"/>
</dbReference>
<keyword evidence="3" id="KW-0732">Signal</keyword>
<dbReference type="InterPro" id="IPR025997">
    <property type="entry name" value="SBP_2_dom"/>
</dbReference>
<dbReference type="eggNOG" id="COG1879">
    <property type="taxonomic scope" value="Bacteria"/>
</dbReference>
<comment type="subcellular location">
    <subcellularLocation>
        <location evidence="1">Cell envelope</location>
    </subcellularLocation>
</comment>
<dbReference type="HOGENOM" id="CLU_037628_3_3_9"/>
<organism evidence="6 7">
    <name type="scientific">Clostridium cellulovorans (strain ATCC 35296 / DSM 3052 / OCM 3 / 743B)</name>
    <dbReference type="NCBI Taxonomy" id="573061"/>
    <lineage>
        <taxon>Bacteria</taxon>
        <taxon>Bacillati</taxon>
        <taxon>Bacillota</taxon>
        <taxon>Clostridia</taxon>
        <taxon>Eubacteriales</taxon>
        <taxon>Clostridiaceae</taxon>
        <taxon>Clostridium</taxon>
    </lineage>
</organism>
<keyword evidence="4" id="KW-0812">Transmembrane</keyword>
<gene>
    <name evidence="6" type="ordered locus">Clocel_3840</name>
</gene>
<dbReference type="Pfam" id="PF13407">
    <property type="entry name" value="Peripla_BP_4"/>
    <property type="match status" value="1"/>
</dbReference>
<accession>D9SKT8</accession>
<keyword evidence="7" id="KW-1185">Reference proteome</keyword>
<dbReference type="RefSeq" id="WP_010073850.1">
    <property type="nucleotide sequence ID" value="NC_014393.1"/>
</dbReference>
<dbReference type="CDD" id="cd20006">
    <property type="entry name" value="PBP1_ABC_sugar_binding-like"/>
    <property type="match status" value="1"/>
</dbReference>
<reference evidence="6 7" key="1">
    <citation type="submission" date="2010-08" db="EMBL/GenBank/DDBJ databases">
        <title>Complete sequence of Clostridium cellulovorans 743B.</title>
        <authorList>
            <consortium name="US DOE Joint Genome Institute"/>
            <person name="Lucas S."/>
            <person name="Copeland A."/>
            <person name="Lapidus A."/>
            <person name="Cheng J.-F."/>
            <person name="Bruce D."/>
            <person name="Goodwin L."/>
            <person name="Pitluck S."/>
            <person name="Chertkov O."/>
            <person name="Detter J.C."/>
            <person name="Han C."/>
            <person name="Tapia R."/>
            <person name="Land M."/>
            <person name="Hauser L."/>
            <person name="Chang Y.-J."/>
            <person name="Jeffries C."/>
            <person name="Kyrpides N."/>
            <person name="Ivanova N."/>
            <person name="Mikhailova N."/>
            <person name="Hemme C.L."/>
            <person name="Woyke T."/>
        </authorList>
    </citation>
    <scope>NUCLEOTIDE SEQUENCE [LARGE SCALE GENOMIC DNA]</scope>
    <source>
        <strain evidence="7">ATCC 35296 / DSM 3052 / OCM 3 / 743B</strain>
    </source>
</reference>
<evidence type="ECO:0000256" key="2">
    <source>
        <dbReference type="ARBA" id="ARBA00007639"/>
    </source>
</evidence>
<dbReference type="InterPro" id="IPR028082">
    <property type="entry name" value="Peripla_BP_I"/>
</dbReference>
<keyword evidence="4" id="KW-1133">Transmembrane helix</keyword>
<dbReference type="KEGG" id="ccb:Clocel_3840"/>
<dbReference type="Gene3D" id="3.40.50.2300">
    <property type="match status" value="2"/>
</dbReference>
<dbReference type="SUPFAM" id="SSF53822">
    <property type="entry name" value="Periplasmic binding protein-like I"/>
    <property type="match status" value="1"/>
</dbReference>
<dbReference type="OrthoDB" id="569491at2"/>
<sequence>MKIKINFNIKWIIFIALLISIIVFPFYYQKRISTQNEKIKNISLILLNQSDDYWKNVKLGAETAAKEFDIKLNIVAPEDGGDITIQQNLINEAVAMKVDALLLVPSSFQELVEPVEAAVNKGIIVMTVDSKVNTAKIACCIATDNLSAGKSAGEKLVSLARMNSVAAIVGFDKKTGSNEFDRYKGIKEVTKDYKEIQVIDRWCDIKDSNGAERIAKELISNNEDISVIIALNYKASIGVARAIEKLGLKGKIKVVAFDGDYQEVKYMEDGTIQSVVIQSPFSMGYLAVKNAVLKLQGKSIPRYIESGFTVIDNDAIYLPENQKILFPFTQ</sequence>
<comment type="similarity">
    <text evidence="2">Belongs to the bacterial solute-binding protein 2 family.</text>
</comment>
<evidence type="ECO:0000256" key="1">
    <source>
        <dbReference type="ARBA" id="ARBA00004196"/>
    </source>
</evidence>
<dbReference type="Proteomes" id="UP000002730">
    <property type="component" value="Chromosome"/>
</dbReference>
<dbReference type="GO" id="GO:0030246">
    <property type="term" value="F:carbohydrate binding"/>
    <property type="evidence" value="ECO:0007669"/>
    <property type="project" value="UniProtKB-ARBA"/>
</dbReference>
<evidence type="ECO:0000313" key="6">
    <source>
        <dbReference type="EMBL" id="ADL53510.1"/>
    </source>
</evidence>
<feature type="transmembrane region" description="Helical" evidence="4">
    <location>
        <begin position="7"/>
        <end position="28"/>
    </location>
</feature>
<dbReference type="PANTHER" id="PTHR46847:SF1">
    <property type="entry name" value="D-ALLOSE-BINDING PERIPLASMIC PROTEIN-RELATED"/>
    <property type="match status" value="1"/>
</dbReference>
<evidence type="ECO:0000256" key="4">
    <source>
        <dbReference type="SAM" id="Phobius"/>
    </source>
</evidence>
<feature type="domain" description="Periplasmic binding protein" evidence="5">
    <location>
        <begin position="42"/>
        <end position="298"/>
    </location>
</feature>
<dbReference type="EMBL" id="CP002160">
    <property type="protein sequence ID" value="ADL53510.1"/>
    <property type="molecule type" value="Genomic_DNA"/>
</dbReference>
<proteinExistence type="inferred from homology"/>
<name>D9SKT8_CLOC7</name>
<keyword evidence="4" id="KW-0472">Membrane</keyword>
<evidence type="ECO:0000313" key="7">
    <source>
        <dbReference type="Proteomes" id="UP000002730"/>
    </source>
</evidence>
<dbReference type="AlphaFoldDB" id="D9SKT8"/>
<evidence type="ECO:0000256" key="3">
    <source>
        <dbReference type="ARBA" id="ARBA00022729"/>
    </source>
</evidence>
<dbReference type="STRING" id="573061.Clocel_3840"/>
<dbReference type="GO" id="GO:0030313">
    <property type="term" value="C:cell envelope"/>
    <property type="evidence" value="ECO:0007669"/>
    <property type="project" value="UniProtKB-SubCell"/>
</dbReference>